<evidence type="ECO:0000256" key="1">
    <source>
        <dbReference type="SAM" id="MobiDB-lite"/>
    </source>
</evidence>
<dbReference type="RefSeq" id="WP_154760490.1">
    <property type="nucleotide sequence ID" value="NZ_WMBA01000067.1"/>
</dbReference>
<proteinExistence type="predicted"/>
<keyword evidence="3" id="KW-1185">Reference proteome</keyword>
<dbReference type="OrthoDB" id="3638710at2"/>
<protein>
    <submittedName>
        <fullName evidence="2">Uncharacterized protein</fullName>
    </submittedName>
</protein>
<comment type="caution">
    <text evidence="2">The sequence shown here is derived from an EMBL/GenBank/DDBJ whole genome shotgun (WGS) entry which is preliminary data.</text>
</comment>
<organism evidence="2 3">
    <name type="scientific">Amycolatopsis pithecellobii</name>
    <dbReference type="NCBI Taxonomy" id="664692"/>
    <lineage>
        <taxon>Bacteria</taxon>
        <taxon>Bacillati</taxon>
        <taxon>Actinomycetota</taxon>
        <taxon>Actinomycetes</taxon>
        <taxon>Pseudonocardiales</taxon>
        <taxon>Pseudonocardiaceae</taxon>
        <taxon>Amycolatopsis</taxon>
    </lineage>
</organism>
<name>A0A6N7Z9J0_9PSEU</name>
<evidence type="ECO:0000313" key="3">
    <source>
        <dbReference type="Proteomes" id="UP000440096"/>
    </source>
</evidence>
<evidence type="ECO:0000313" key="2">
    <source>
        <dbReference type="EMBL" id="MTD58408.1"/>
    </source>
</evidence>
<dbReference type="Proteomes" id="UP000440096">
    <property type="component" value="Unassembled WGS sequence"/>
</dbReference>
<feature type="region of interest" description="Disordered" evidence="1">
    <location>
        <begin position="1"/>
        <end position="55"/>
    </location>
</feature>
<accession>A0A6N7Z9J0</accession>
<gene>
    <name evidence="2" type="ORF">GKO32_31165</name>
</gene>
<sequence length="55" mass="6451">MARHRLDDNDNNEKWGGPELAENQDHQPHQHRRDRNSGKSEVTEPEADRTQPPPR</sequence>
<dbReference type="AlphaFoldDB" id="A0A6N7Z9J0"/>
<feature type="compositionally biased region" description="Basic and acidic residues" evidence="1">
    <location>
        <begin position="1"/>
        <end position="13"/>
    </location>
</feature>
<dbReference type="EMBL" id="WMBA01000067">
    <property type="protein sequence ID" value="MTD58408.1"/>
    <property type="molecule type" value="Genomic_DNA"/>
</dbReference>
<reference evidence="2 3" key="1">
    <citation type="submission" date="2019-11" db="EMBL/GenBank/DDBJ databases">
        <title>Draft genome of Amycolatopsis RM579.</title>
        <authorList>
            <person name="Duangmal K."/>
            <person name="Mingma R."/>
        </authorList>
    </citation>
    <scope>NUCLEOTIDE SEQUENCE [LARGE SCALE GENOMIC DNA]</scope>
    <source>
        <strain evidence="2 3">RM579</strain>
    </source>
</reference>
<feature type="compositionally biased region" description="Basic and acidic residues" evidence="1">
    <location>
        <begin position="35"/>
        <end position="49"/>
    </location>
</feature>